<organism evidence="2 3">
    <name type="scientific">Inhella gelatinilytica</name>
    <dbReference type="NCBI Taxonomy" id="2795030"/>
    <lineage>
        <taxon>Bacteria</taxon>
        <taxon>Pseudomonadati</taxon>
        <taxon>Pseudomonadota</taxon>
        <taxon>Betaproteobacteria</taxon>
        <taxon>Burkholderiales</taxon>
        <taxon>Sphaerotilaceae</taxon>
        <taxon>Inhella</taxon>
    </lineage>
</organism>
<evidence type="ECO:0000313" key="2">
    <source>
        <dbReference type="EMBL" id="MBH9553190.1"/>
    </source>
</evidence>
<dbReference type="InterPro" id="IPR012312">
    <property type="entry name" value="Hemerythrin-like"/>
</dbReference>
<gene>
    <name evidence="2" type="ORF">I7X43_10060</name>
</gene>
<evidence type="ECO:0000259" key="1">
    <source>
        <dbReference type="Pfam" id="PF01814"/>
    </source>
</evidence>
<dbReference type="Proteomes" id="UP000620139">
    <property type="component" value="Unassembled WGS sequence"/>
</dbReference>
<keyword evidence="3" id="KW-1185">Reference proteome</keyword>
<sequence>MPLGDPSATWLLALRRALWRWGRALGLPLRAPPDPSGPPPTQLFRDQHQELLALATQLESCLAAFRRSGSASQVRECLSRLLGRLETHLIAEDCFMYPALLNHMHEDLANLAKDFAGEMGGMAGVFVQLGQRWASASSIEAHPEAFESEVTGFLTALRDRIEREDRELYAMADQRGDLNFY</sequence>
<protein>
    <submittedName>
        <fullName evidence="2">Hemerythrin domain-containing protein</fullName>
    </submittedName>
</protein>
<reference evidence="2" key="1">
    <citation type="submission" date="2020-12" db="EMBL/GenBank/DDBJ databases">
        <title>The genome sequence of Inhella sp. 4Y17.</title>
        <authorList>
            <person name="Liu Y."/>
        </authorList>
    </citation>
    <scope>NUCLEOTIDE SEQUENCE</scope>
    <source>
        <strain evidence="2">4Y10</strain>
    </source>
</reference>
<dbReference type="EMBL" id="JAEDAL010000004">
    <property type="protein sequence ID" value="MBH9553190.1"/>
    <property type="molecule type" value="Genomic_DNA"/>
</dbReference>
<comment type="caution">
    <text evidence="2">The sequence shown here is derived from an EMBL/GenBank/DDBJ whole genome shotgun (WGS) entry which is preliminary data.</text>
</comment>
<name>A0A931NEG0_9BURK</name>
<dbReference type="RefSeq" id="WP_198100809.1">
    <property type="nucleotide sequence ID" value="NZ_JAEDAL010000004.1"/>
</dbReference>
<accession>A0A931NEG0</accession>
<evidence type="ECO:0000313" key="3">
    <source>
        <dbReference type="Proteomes" id="UP000620139"/>
    </source>
</evidence>
<dbReference type="Gene3D" id="1.20.120.520">
    <property type="entry name" value="nmb1532 protein domain like"/>
    <property type="match status" value="1"/>
</dbReference>
<feature type="domain" description="Hemerythrin-like" evidence="1">
    <location>
        <begin position="41"/>
        <end position="172"/>
    </location>
</feature>
<dbReference type="Pfam" id="PF01814">
    <property type="entry name" value="Hemerythrin"/>
    <property type="match status" value="1"/>
</dbReference>
<dbReference type="AlphaFoldDB" id="A0A931NEG0"/>
<proteinExistence type="predicted"/>